<evidence type="ECO:0000313" key="4">
    <source>
        <dbReference type="EMBL" id="TWT71835.1"/>
    </source>
</evidence>
<dbReference type="FunFam" id="3.40.720.10:FF:000061">
    <property type="entry name" value="Sulfatase atsG"/>
    <property type="match status" value="1"/>
</dbReference>
<dbReference type="GO" id="GO:0047753">
    <property type="term" value="F:choline-sulfatase activity"/>
    <property type="evidence" value="ECO:0007669"/>
    <property type="project" value="UniProtKB-EC"/>
</dbReference>
<dbReference type="CDD" id="cd16027">
    <property type="entry name" value="SGSH"/>
    <property type="match status" value="1"/>
</dbReference>
<dbReference type="InterPro" id="IPR050738">
    <property type="entry name" value="Sulfatase"/>
</dbReference>
<evidence type="ECO:0000256" key="1">
    <source>
        <dbReference type="ARBA" id="ARBA00008779"/>
    </source>
</evidence>
<evidence type="ECO:0000259" key="3">
    <source>
        <dbReference type="Pfam" id="PF00884"/>
    </source>
</evidence>
<gene>
    <name evidence="4" type="primary">betC_28</name>
    <name evidence="4" type="ORF">Pan14r_41520</name>
</gene>
<accession>A0A5C5YBX3</accession>
<sequence length="534" mass="59848">MIRFGCFPASSLSTTIPTLAKMTRNPALSLIGWITCCLIAGPAIADNEATASTQSNPTRPSPTRPNIVWIIPDDMSANFSCYGETAIETPNVDALAAGGVQFNRAFVTAPVCSTCRSAFITGMYQTSIGAHHHRSGRGERKIELPAPVRLVPKMFQDAGYYTTISGWPNRGKRMGKTDYNFQWDASVYDGTDWSERKPGQPFFAQIQTKGGKMRGKDASGWSRIHEQAEKTLGSRTGEDVVQLPPYYPQHPDVITDWAAYLDSVRMTDHMVGEVLQRLEDEGIRENTLVLFMTDHGISHARGKQFLYDEGIHVPLVISGPGIRPGTVRDDVVEHIDIAALSLGAAGIEVPTWMQAQDILADDYQPRDAVFAARDRCDETVDHIRSVRTADFKYIRNFLPQRPHLQPCAYKDAKAILIALRQWHDAGKLDATQELIFRPTRPAEELYDLAADPHEINNLADDPGYQDKLAEMRSRLDRWMEETADQGRQMEDAAMYDSNMEEYLRKFRKPDGDKAHMRVIESNIALMKKWAAEGK</sequence>
<dbReference type="InterPro" id="IPR000917">
    <property type="entry name" value="Sulfatase_N"/>
</dbReference>
<organism evidence="4 5">
    <name type="scientific">Crateriforma conspicua</name>
    <dbReference type="NCBI Taxonomy" id="2527996"/>
    <lineage>
        <taxon>Bacteria</taxon>
        <taxon>Pseudomonadati</taxon>
        <taxon>Planctomycetota</taxon>
        <taxon>Planctomycetia</taxon>
        <taxon>Planctomycetales</taxon>
        <taxon>Planctomycetaceae</taxon>
        <taxon>Crateriforma</taxon>
    </lineage>
</organism>
<reference evidence="4 5" key="1">
    <citation type="submission" date="2019-02" db="EMBL/GenBank/DDBJ databases">
        <title>Deep-cultivation of Planctomycetes and their phenomic and genomic characterization uncovers novel biology.</title>
        <authorList>
            <person name="Wiegand S."/>
            <person name="Jogler M."/>
            <person name="Boedeker C."/>
            <person name="Pinto D."/>
            <person name="Vollmers J."/>
            <person name="Rivas-Marin E."/>
            <person name="Kohn T."/>
            <person name="Peeters S.H."/>
            <person name="Heuer A."/>
            <person name="Rast P."/>
            <person name="Oberbeckmann S."/>
            <person name="Bunk B."/>
            <person name="Jeske O."/>
            <person name="Meyerdierks A."/>
            <person name="Storesund J.E."/>
            <person name="Kallscheuer N."/>
            <person name="Luecker S."/>
            <person name="Lage O.M."/>
            <person name="Pohl T."/>
            <person name="Merkel B.J."/>
            <person name="Hornburger P."/>
            <person name="Mueller R.-W."/>
            <person name="Bruemmer F."/>
            <person name="Labrenz M."/>
            <person name="Spormann A.M."/>
            <person name="Op Den Camp H."/>
            <person name="Overmann J."/>
            <person name="Amann R."/>
            <person name="Jetten M.S.M."/>
            <person name="Mascher T."/>
            <person name="Medema M.H."/>
            <person name="Devos D.P."/>
            <person name="Kaster A.-K."/>
            <person name="Ovreas L."/>
            <person name="Rohde M."/>
            <person name="Galperin M.Y."/>
            <person name="Jogler C."/>
        </authorList>
    </citation>
    <scope>NUCLEOTIDE SEQUENCE [LARGE SCALE GENOMIC DNA]</scope>
    <source>
        <strain evidence="4 5">Pan14r</strain>
    </source>
</reference>
<comment type="caution">
    <text evidence="4">The sequence shown here is derived from an EMBL/GenBank/DDBJ whole genome shotgun (WGS) entry which is preliminary data.</text>
</comment>
<dbReference type="PANTHER" id="PTHR42693:SF53">
    <property type="entry name" value="ENDO-4-O-SULFATASE"/>
    <property type="match status" value="1"/>
</dbReference>
<feature type="domain" description="Sulfatase N-terminal" evidence="3">
    <location>
        <begin position="65"/>
        <end position="347"/>
    </location>
</feature>
<name>A0A5C5YBX3_9PLAN</name>
<protein>
    <submittedName>
        <fullName evidence="4">Choline-sulfatase</fullName>
        <ecNumber evidence="4">3.1.6.6</ecNumber>
    </submittedName>
</protein>
<dbReference type="InterPro" id="IPR017850">
    <property type="entry name" value="Alkaline_phosphatase_core_sf"/>
</dbReference>
<keyword evidence="2 4" id="KW-0378">Hydrolase</keyword>
<dbReference type="Proteomes" id="UP000317238">
    <property type="component" value="Unassembled WGS sequence"/>
</dbReference>
<evidence type="ECO:0000256" key="2">
    <source>
        <dbReference type="ARBA" id="ARBA00022801"/>
    </source>
</evidence>
<keyword evidence="5" id="KW-1185">Reference proteome</keyword>
<dbReference type="SUPFAM" id="SSF53649">
    <property type="entry name" value="Alkaline phosphatase-like"/>
    <property type="match status" value="1"/>
</dbReference>
<proteinExistence type="inferred from homology"/>
<dbReference type="EMBL" id="SJPL01000001">
    <property type="protein sequence ID" value="TWT71835.1"/>
    <property type="molecule type" value="Genomic_DNA"/>
</dbReference>
<dbReference type="Gene3D" id="3.40.720.10">
    <property type="entry name" value="Alkaline Phosphatase, subunit A"/>
    <property type="match status" value="1"/>
</dbReference>
<dbReference type="PANTHER" id="PTHR42693">
    <property type="entry name" value="ARYLSULFATASE FAMILY MEMBER"/>
    <property type="match status" value="1"/>
</dbReference>
<dbReference type="EC" id="3.1.6.6" evidence="4"/>
<dbReference type="AlphaFoldDB" id="A0A5C5YBX3"/>
<evidence type="ECO:0000313" key="5">
    <source>
        <dbReference type="Proteomes" id="UP000317238"/>
    </source>
</evidence>
<dbReference type="Pfam" id="PF00884">
    <property type="entry name" value="Sulfatase"/>
    <property type="match status" value="1"/>
</dbReference>
<dbReference type="GO" id="GO:0004065">
    <property type="term" value="F:arylsulfatase activity"/>
    <property type="evidence" value="ECO:0007669"/>
    <property type="project" value="TreeGrafter"/>
</dbReference>
<comment type="similarity">
    <text evidence="1">Belongs to the sulfatase family.</text>
</comment>